<protein>
    <submittedName>
        <fullName evidence="1">Uncharacterized protein</fullName>
    </submittedName>
</protein>
<sequence length="169" mass="19388">MQEQPLNSGAKQPLQVSKLGAKSSGSKLTGTSIPRPLKLNSMNYMNDNCKPNGLELLAMKDKQWALKTTMLVEQLSNNHIRFIEEPKLLNGNGIGLEIVGFIFLSYSTRSSSSHHFLLLRLIYLYSVIENLSPRMMSTRYFIRPLFQIICNNHSNTQTEELRQKLWKSW</sequence>
<accession>A0ACB9MKP7</accession>
<gene>
    <name evidence="1" type="ORF">L6164_023714</name>
</gene>
<dbReference type="Proteomes" id="UP000828941">
    <property type="component" value="Chromosome 9"/>
</dbReference>
<name>A0ACB9MKP7_BAUVA</name>
<dbReference type="EMBL" id="CM039434">
    <property type="protein sequence ID" value="KAI4324152.1"/>
    <property type="molecule type" value="Genomic_DNA"/>
</dbReference>
<reference evidence="1 2" key="1">
    <citation type="journal article" date="2022" name="DNA Res.">
        <title>Chromosomal-level genome assembly of the orchid tree Bauhinia variegata (Leguminosae; Cercidoideae) supports the allotetraploid origin hypothesis of Bauhinia.</title>
        <authorList>
            <person name="Zhong Y."/>
            <person name="Chen Y."/>
            <person name="Zheng D."/>
            <person name="Pang J."/>
            <person name="Liu Y."/>
            <person name="Luo S."/>
            <person name="Meng S."/>
            <person name="Qian L."/>
            <person name="Wei D."/>
            <person name="Dai S."/>
            <person name="Zhou R."/>
        </authorList>
    </citation>
    <scope>NUCLEOTIDE SEQUENCE [LARGE SCALE GENOMIC DNA]</scope>
    <source>
        <strain evidence="1">BV-YZ2020</strain>
    </source>
</reference>
<comment type="caution">
    <text evidence="1">The sequence shown here is derived from an EMBL/GenBank/DDBJ whole genome shotgun (WGS) entry which is preliminary data.</text>
</comment>
<evidence type="ECO:0000313" key="1">
    <source>
        <dbReference type="EMBL" id="KAI4324152.1"/>
    </source>
</evidence>
<evidence type="ECO:0000313" key="2">
    <source>
        <dbReference type="Proteomes" id="UP000828941"/>
    </source>
</evidence>
<keyword evidence="2" id="KW-1185">Reference proteome</keyword>
<organism evidence="1 2">
    <name type="scientific">Bauhinia variegata</name>
    <name type="common">Purple orchid tree</name>
    <name type="synonym">Phanera variegata</name>
    <dbReference type="NCBI Taxonomy" id="167791"/>
    <lineage>
        <taxon>Eukaryota</taxon>
        <taxon>Viridiplantae</taxon>
        <taxon>Streptophyta</taxon>
        <taxon>Embryophyta</taxon>
        <taxon>Tracheophyta</taxon>
        <taxon>Spermatophyta</taxon>
        <taxon>Magnoliopsida</taxon>
        <taxon>eudicotyledons</taxon>
        <taxon>Gunneridae</taxon>
        <taxon>Pentapetalae</taxon>
        <taxon>rosids</taxon>
        <taxon>fabids</taxon>
        <taxon>Fabales</taxon>
        <taxon>Fabaceae</taxon>
        <taxon>Cercidoideae</taxon>
        <taxon>Cercideae</taxon>
        <taxon>Bauhiniinae</taxon>
        <taxon>Bauhinia</taxon>
    </lineage>
</organism>
<proteinExistence type="predicted"/>